<reference evidence="2 3" key="1">
    <citation type="submission" date="2019-07" db="EMBL/GenBank/DDBJ databases">
        <title>Draft genome assembly of a fouling barnacle, Amphibalanus amphitrite (Darwin, 1854): The first reference genome for Thecostraca.</title>
        <authorList>
            <person name="Kim W."/>
        </authorList>
    </citation>
    <scope>NUCLEOTIDE SEQUENCE [LARGE SCALE GENOMIC DNA]</scope>
    <source>
        <strain evidence="2">SNU_AA5</strain>
        <tissue evidence="2">Soma without cirri and trophi</tissue>
    </source>
</reference>
<sequence>MAHLLMNAEDLEEARTWLQQASGVEPPAEDPPAGADRRSRSHHRRQPAVHLLLGDSVARDSQLLSRYPGDLLINRARGGVTWASTLERLKEDLKPWEHATSTFNLEKGAVILWLSGNDVHRRSTGVGFIDGEVLEQMSRDIRQLLDVLKEKGPKMIIILGPLPRLCAHVDGITWERTASYHMERATKRTVDQTEGASMTTLGRSLTKKKFGRHSVRSECGMWF</sequence>
<evidence type="ECO:0000256" key="1">
    <source>
        <dbReference type="SAM" id="MobiDB-lite"/>
    </source>
</evidence>
<evidence type="ECO:0000313" key="2">
    <source>
        <dbReference type="EMBL" id="KAF0294598.1"/>
    </source>
</evidence>
<name>A0A6A4VXK5_AMPAM</name>
<dbReference type="Proteomes" id="UP000440578">
    <property type="component" value="Unassembled WGS sequence"/>
</dbReference>
<protein>
    <recommendedName>
        <fullName evidence="4">SGNH hydrolase-type esterase domain-containing protein</fullName>
    </recommendedName>
</protein>
<evidence type="ECO:0008006" key="4">
    <source>
        <dbReference type="Google" id="ProtNLM"/>
    </source>
</evidence>
<dbReference type="InterPro" id="IPR036514">
    <property type="entry name" value="SGNH_hydro_sf"/>
</dbReference>
<proteinExistence type="predicted"/>
<dbReference type="SUPFAM" id="SSF52266">
    <property type="entry name" value="SGNH hydrolase"/>
    <property type="match status" value="1"/>
</dbReference>
<dbReference type="AlphaFoldDB" id="A0A6A4VXK5"/>
<comment type="caution">
    <text evidence="2">The sequence shown here is derived from an EMBL/GenBank/DDBJ whole genome shotgun (WGS) entry which is preliminary data.</text>
</comment>
<gene>
    <name evidence="2" type="ORF">FJT64_000744</name>
</gene>
<dbReference type="Gene3D" id="3.40.50.1110">
    <property type="entry name" value="SGNH hydrolase"/>
    <property type="match status" value="1"/>
</dbReference>
<evidence type="ECO:0000313" key="3">
    <source>
        <dbReference type="Proteomes" id="UP000440578"/>
    </source>
</evidence>
<organism evidence="2 3">
    <name type="scientific">Amphibalanus amphitrite</name>
    <name type="common">Striped barnacle</name>
    <name type="synonym">Balanus amphitrite</name>
    <dbReference type="NCBI Taxonomy" id="1232801"/>
    <lineage>
        <taxon>Eukaryota</taxon>
        <taxon>Metazoa</taxon>
        <taxon>Ecdysozoa</taxon>
        <taxon>Arthropoda</taxon>
        <taxon>Crustacea</taxon>
        <taxon>Multicrustacea</taxon>
        <taxon>Cirripedia</taxon>
        <taxon>Thoracica</taxon>
        <taxon>Thoracicalcarea</taxon>
        <taxon>Balanomorpha</taxon>
        <taxon>Balanoidea</taxon>
        <taxon>Balanidae</taxon>
        <taxon>Amphibalaninae</taxon>
        <taxon>Amphibalanus</taxon>
    </lineage>
</organism>
<dbReference type="EMBL" id="VIIS01001675">
    <property type="protein sequence ID" value="KAF0294598.1"/>
    <property type="molecule type" value="Genomic_DNA"/>
</dbReference>
<keyword evidence="3" id="KW-1185">Reference proteome</keyword>
<feature type="region of interest" description="Disordered" evidence="1">
    <location>
        <begin position="22"/>
        <end position="45"/>
    </location>
</feature>
<accession>A0A6A4VXK5</accession>